<evidence type="ECO:0000313" key="1">
    <source>
        <dbReference type="EMBL" id="CAL4157493.1"/>
    </source>
</evidence>
<comment type="caution">
    <text evidence="1">The sequence shown here is derived from an EMBL/GenBank/DDBJ whole genome shotgun (WGS) entry which is preliminary data.</text>
</comment>
<reference evidence="1 2" key="1">
    <citation type="submission" date="2024-05" db="EMBL/GenBank/DDBJ databases">
        <authorList>
            <person name="Wallberg A."/>
        </authorList>
    </citation>
    <scope>NUCLEOTIDE SEQUENCE [LARGE SCALE GENOMIC DNA]</scope>
</reference>
<proteinExistence type="predicted"/>
<organism evidence="1 2">
    <name type="scientific">Meganyctiphanes norvegica</name>
    <name type="common">Northern krill</name>
    <name type="synonym">Thysanopoda norvegica</name>
    <dbReference type="NCBI Taxonomy" id="48144"/>
    <lineage>
        <taxon>Eukaryota</taxon>
        <taxon>Metazoa</taxon>
        <taxon>Ecdysozoa</taxon>
        <taxon>Arthropoda</taxon>
        <taxon>Crustacea</taxon>
        <taxon>Multicrustacea</taxon>
        <taxon>Malacostraca</taxon>
        <taxon>Eumalacostraca</taxon>
        <taxon>Eucarida</taxon>
        <taxon>Euphausiacea</taxon>
        <taxon>Euphausiidae</taxon>
        <taxon>Meganyctiphanes</taxon>
    </lineage>
</organism>
<dbReference type="EMBL" id="CAXKWB010042249">
    <property type="protein sequence ID" value="CAL4157493.1"/>
    <property type="molecule type" value="Genomic_DNA"/>
</dbReference>
<accession>A0AAV2S507</accession>
<feature type="non-terminal residue" evidence="1">
    <location>
        <position position="274"/>
    </location>
</feature>
<sequence length="274" mass="31328">MAYEYVCLNTTVRRTLDIFIRTKFWLDSQQMPWWSSARLLLSDPSPAKQSHISISKAGGVLYVGDDSTTHKSSYTNGLLFNNVTYDVLASRLPIVDHNLVKDRYGAWMKNELLRAKEHKSNKSPCDDDYIPINEKGPLKVFVSAKSLGDEYLSFYVMAQCLHAWSDDTRDNYNGVVMYNIRGVRLFIVGCPLSYYCSMFKEGVATLTPSNALLDIAEKYAYDWGCIHYSATYPQRRPPNSLDEEFNLENRVDIPFQNHGTIKKKNSTLVIDTTK</sequence>
<gene>
    <name evidence="1" type="ORF">MNOR_LOCUS31933</name>
</gene>
<protein>
    <submittedName>
        <fullName evidence="1">Uncharacterized protein</fullName>
    </submittedName>
</protein>
<dbReference type="Proteomes" id="UP001497623">
    <property type="component" value="Unassembled WGS sequence"/>
</dbReference>
<evidence type="ECO:0000313" key="2">
    <source>
        <dbReference type="Proteomes" id="UP001497623"/>
    </source>
</evidence>
<name>A0AAV2S507_MEGNR</name>
<keyword evidence="2" id="KW-1185">Reference proteome</keyword>
<dbReference type="AlphaFoldDB" id="A0AAV2S507"/>